<feature type="compositionally biased region" description="Low complexity" evidence="1">
    <location>
        <begin position="486"/>
        <end position="498"/>
    </location>
</feature>
<organism evidence="2 3">
    <name type="scientific">Clohesyomyces aquaticus</name>
    <dbReference type="NCBI Taxonomy" id="1231657"/>
    <lineage>
        <taxon>Eukaryota</taxon>
        <taxon>Fungi</taxon>
        <taxon>Dikarya</taxon>
        <taxon>Ascomycota</taxon>
        <taxon>Pezizomycotina</taxon>
        <taxon>Dothideomycetes</taxon>
        <taxon>Pleosporomycetidae</taxon>
        <taxon>Pleosporales</taxon>
        <taxon>Lindgomycetaceae</taxon>
        <taxon>Clohesyomyces</taxon>
    </lineage>
</organism>
<name>A0A1Y2A9G2_9PLEO</name>
<feature type="compositionally biased region" description="Acidic residues" evidence="1">
    <location>
        <begin position="236"/>
        <end position="245"/>
    </location>
</feature>
<feature type="region of interest" description="Disordered" evidence="1">
    <location>
        <begin position="462"/>
        <end position="528"/>
    </location>
</feature>
<feature type="compositionally biased region" description="Basic and acidic residues" evidence="1">
    <location>
        <begin position="510"/>
        <end position="528"/>
    </location>
</feature>
<dbReference type="Proteomes" id="UP000193144">
    <property type="component" value="Unassembled WGS sequence"/>
</dbReference>
<feature type="region of interest" description="Disordered" evidence="1">
    <location>
        <begin position="173"/>
        <end position="199"/>
    </location>
</feature>
<feature type="region of interest" description="Disordered" evidence="1">
    <location>
        <begin position="214"/>
        <end position="298"/>
    </location>
</feature>
<dbReference type="EMBL" id="MCFA01000003">
    <property type="protein sequence ID" value="ORY19159.1"/>
    <property type="molecule type" value="Genomic_DNA"/>
</dbReference>
<comment type="caution">
    <text evidence="2">The sequence shown here is derived from an EMBL/GenBank/DDBJ whole genome shotgun (WGS) entry which is preliminary data.</text>
</comment>
<evidence type="ECO:0000313" key="3">
    <source>
        <dbReference type="Proteomes" id="UP000193144"/>
    </source>
</evidence>
<protein>
    <submittedName>
        <fullName evidence="2">Uncharacterized protein</fullName>
    </submittedName>
</protein>
<dbReference type="AlphaFoldDB" id="A0A1Y2A9G2"/>
<dbReference type="OrthoDB" id="3796908at2759"/>
<proteinExistence type="predicted"/>
<gene>
    <name evidence="2" type="ORF">BCR34DRAFT_206949</name>
</gene>
<feature type="compositionally biased region" description="Polar residues" evidence="1">
    <location>
        <begin position="214"/>
        <end position="224"/>
    </location>
</feature>
<evidence type="ECO:0000256" key="1">
    <source>
        <dbReference type="SAM" id="MobiDB-lite"/>
    </source>
</evidence>
<keyword evidence="3" id="KW-1185">Reference proteome</keyword>
<sequence>MALFIPRLSRLFGVFDDPADPPGPNTAEQLQYQNGHTKIGPNMPKSGPEANGPFPTTAGYINPSSESAQSTQTFYDVRPGFDNRSAPLMTKDDAHAQLGVPYQPEFDGQYGFEEFSQILPHTSAGVHGYARFPETAQSQHDMRHNMTHNGGGQRLGFHPNNEFVPNNGLTSNGGFIQQTPGRRDFSSLRGPADDPEDLGINSIMAFNASRMSNQAPVNLSSGGSEVTMGGNAQSSDSEDQEDSDDIPLMQRYQQANQEAAPAHSPPQRVHSEGVDSILGGPIASTEPTINTEPVKDDPDLDVEFVSEAPRKFDWKLPEFEAIYEEETGGYPVAKVSVPGMPREVILLSPDHFLTEFSLIQHLFLPSQQASQDPLPHLALVNFHTIAVIVLEAVQTFLHENSNSNQSIKELDTDELFFSVLDNWRIGRECGKKNYQAVRGVQEFWEVSMDAIWWVKEHGLTQPEQTKRRERSDKGVKRGPRAGGKPVAKANGKTAAKTTVKARAKTGAKGAAKDAKGVTGGRVEKAKKA</sequence>
<feature type="compositionally biased region" description="Basic and acidic residues" evidence="1">
    <location>
        <begin position="462"/>
        <end position="475"/>
    </location>
</feature>
<evidence type="ECO:0000313" key="2">
    <source>
        <dbReference type="EMBL" id="ORY19159.1"/>
    </source>
</evidence>
<reference evidence="2 3" key="1">
    <citation type="submission" date="2016-07" db="EMBL/GenBank/DDBJ databases">
        <title>Pervasive Adenine N6-methylation of Active Genes in Fungi.</title>
        <authorList>
            <consortium name="DOE Joint Genome Institute"/>
            <person name="Mondo S.J."/>
            <person name="Dannebaum R.O."/>
            <person name="Kuo R.C."/>
            <person name="Labutti K."/>
            <person name="Haridas S."/>
            <person name="Kuo A."/>
            <person name="Salamov A."/>
            <person name="Ahrendt S.R."/>
            <person name="Lipzen A."/>
            <person name="Sullivan W."/>
            <person name="Andreopoulos W.B."/>
            <person name="Clum A."/>
            <person name="Lindquist E."/>
            <person name="Daum C."/>
            <person name="Ramamoorthy G.K."/>
            <person name="Gryganskyi A."/>
            <person name="Culley D."/>
            <person name="Magnuson J.K."/>
            <person name="James T.Y."/>
            <person name="O'Malley M.A."/>
            <person name="Stajich J.E."/>
            <person name="Spatafora J.W."/>
            <person name="Visel A."/>
            <person name="Grigoriev I.V."/>
        </authorList>
    </citation>
    <scope>NUCLEOTIDE SEQUENCE [LARGE SCALE GENOMIC DNA]</scope>
    <source>
        <strain evidence="2 3">CBS 115471</strain>
    </source>
</reference>
<accession>A0A1Y2A9G2</accession>